<dbReference type="CDD" id="cd12148">
    <property type="entry name" value="fungal_TF_MHR"/>
    <property type="match status" value="1"/>
</dbReference>
<dbReference type="STRING" id="2082308.A0A2K1QV37"/>
<dbReference type="Proteomes" id="UP000243797">
    <property type="component" value="Unassembled WGS sequence"/>
</dbReference>
<feature type="compositionally biased region" description="Low complexity" evidence="2">
    <location>
        <begin position="140"/>
        <end position="154"/>
    </location>
</feature>
<dbReference type="InterPro" id="IPR052780">
    <property type="entry name" value="AAA_Catabolism_Regulators"/>
</dbReference>
<evidence type="ECO:0000313" key="5">
    <source>
        <dbReference type="Proteomes" id="UP000243797"/>
    </source>
</evidence>
<gene>
    <name evidence="4" type="ORF">CAC42_6019</name>
</gene>
<keyword evidence="1" id="KW-0539">Nucleus</keyword>
<dbReference type="CDD" id="cd00067">
    <property type="entry name" value="GAL4"/>
    <property type="match status" value="1"/>
</dbReference>
<dbReference type="Pfam" id="PF00172">
    <property type="entry name" value="Zn_clus"/>
    <property type="match status" value="1"/>
</dbReference>
<organism evidence="4 5">
    <name type="scientific">Sphaceloma murrayae</name>
    <dbReference type="NCBI Taxonomy" id="2082308"/>
    <lineage>
        <taxon>Eukaryota</taxon>
        <taxon>Fungi</taxon>
        <taxon>Dikarya</taxon>
        <taxon>Ascomycota</taxon>
        <taxon>Pezizomycotina</taxon>
        <taxon>Dothideomycetes</taxon>
        <taxon>Dothideomycetidae</taxon>
        <taxon>Myriangiales</taxon>
        <taxon>Elsinoaceae</taxon>
        <taxon>Sphaceloma</taxon>
    </lineage>
</organism>
<name>A0A2K1QV37_9PEZI</name>
<dbReference type="PANTHER" id="PTHR31644:SF2">
    <property type="entry name" value="TRANSCRIPTIONAL ACTIVATOR ARO80-RELATED"/>
    <property type="match status" value="1"/>
</dbReference>
<dbReference type="GO" id="GO:0000981">
    <property type="term" value="F:DNA-binding transcription factor activity, RNA polymerase II-specific"/>
    <property type="evidence" value="ECO:0007669"/>
    <property type="project" value="InterPro"/>
</dbReference>
<feature type="region of interest" description="Disordered" evidence="2">
    <location>
        <begin position="1"/>
        <end position="29"/>
    </location>
</feature>
<evidence type="ECO:0000313" key="4">
    <source>
        <dbReference type="EMBL" id="PNS18924.1"/>
    </source>
</evidence>
<keyword evidence="5" id="KW-1185">Reference proteome</keyword>
<feature type="compositionally biased region" description="Polar residues" evidence="2">
    <location>
        <begin position="158"/>
        <end position="170"/>
    </location>
</feature>
<dbReference type="GO" id="GO:0045944">
    <property type="term" value="P:positive regulation of transcription by RNA polymerase II"/>
    <property type="evidence" value="ECO:0007669"/>
    <property type="project" value="TreeGrafter"/>
</dbReference>
<evidence type="ECO:0000256" key="1">
    <source>
        <dbReference type="ARBA" id="ARBA00023242"/>
    </source>
</evidence>
<dbReference type="SMART" id="SM00066">
    <property type="entry name" value="GAL4"/>
    <property type="match status" value="1"/>
</dbReference>
<evidence type="ECO:0000256" key="2">
    <source>
        <dbReference type="SAM" id="MobiDB-lite"/>
    </source>
</evidence>
<dbReference type="OrthoDB" id="2262349at2759"/>
<dbReference type="PROSITE" id="PS50048">
    <property type="entry name" value="ZN2_CY6_FUNGAL_2"/>
    <property type="match status" value="1"/>
</dbReference>
<dbReference type="PROSITE" id="PS00463">
    <property type="entry name" value="ZN2_CY6_FUNGAL_1"/>
    <property type="match status" value="1"/>
</dbReference>
<dbReference type="InterPro" id="IPR036864">
    <property type="entry name" value="Zn2-C6_fun-type_DNA-bd_sf"/>
</dbReference>
<dbReference type="PANTHER" id="PTHR31644">
    <property type="entry name" value="TRANSCRIPTIONAL ACTIVATOR ARO80-RELATED"/>
    <property type="match status" value="1"/>
</dbReference>
<evidence type="ECO:0000259" key="3">
    <source>
        <dbReference type="PROSITE" id="PS50048"/>
    </source>
</evidence>
<dbReference type="InParanoid" id="A0A2K1QV37"/>
<dbReference type="GO" id="GO:0009074">
    <property type="term" value="P:aromatic amino acid family catabolic process"/>
    <property type="evidence" value="ECO:0007669"/>
    <property type="project" value="TreeGrafter"/>
</dbReference>
<feature type="region of interest" description="Disordered" evidence="2">
    <location>
        <begin position="137"/>
        <end position="178"/>
    </location>
</feature>
<accession>A0A2K1QV37</accession>
<feature type="region of interest" description="Disordered" evidence="2">
    <location>
        <begin position="849"/>
        <end position="877"/>
    </location>
</feature>
<dbReference type="GO" id="GO:0005634">
    <property type="term" value="C:nucleus"/>
    <property type="evidence" value="ECO:0007669"/>
    <property type="project" value="TreeGrafter"/>
</dbReference>
<dbReference type="Gene3D" id="4.10.240.10">
    <property type="entry name" value="Zn(2)-C6 fungal-type DNA-binding domain"/>
    <property type="match status" value="1"/>
</dbReference>
<sequence length="987" mass="109279">MAGDTTQSSFAVLDRQSSPPVSGAQGNAHTRTYQGVLQYPARSCDTWLATDHLAACIPCRKRKVRCNLGPVDNPHDPPCDRCRRESKECFFSATRRKKRPADSGADEIDPDEIEVRAGRKRLKDDSEEAEIVTRGYSAFPLTPGGPIRTPGPGLHRPSFTTSTSHHSQPSARDDHDDEQLTMQTAAILQNAEVHSGHDALNVLLEAATHHRAGSASTGSRPNDVLQGRSPHELSTVSPVLARRLTNNGMPPPMSAISPGIPQIDPAITYGSTANASAADLTSALKAWSRFKFVRAGWFSAREAIQYVDYFYTSLSPLTPIVMPDFTPLSTHGRMLEEEPMLAVTILTIASRHMKLGGAGSQSRPYAIHNKLWSYLEGMINRLVWGQEQFGSNLYITGQQPGCDILPYYRKGLRTLGSVESLMLLTEWHPRSMHFPPEDDDSELLLPEQGLAFTESEDQTDHIKGIGGQRMDTWLEPCWRSDRICWMLLSMAMSLAFEIGVFDENAARHLSKTTTIPEEKRLAYERRRLHVKDLLMVYMTQTSGRVGLTSMLPKNYCEPALSHIYDLHNAKNPKDVVIHLWLKIASIMKTGNEELFPNRDATRDIIRTGRYKDLLRGLYPQLTSWRQTMDNARDIPALMRHVLEIDYEYCRVYLNSLGLQAVVERCTRNTPKQEVNSNKAAQGMAQALASGASIPASILERCYGSDRFYVNEVTDGCRRLLKSVVEGLYPGEHLRHAPVRTYFRIISVAIILLKTFALGATENDVAISLEYLDRTIQALQTCIVDDVHVASRFADLLRTLTDRIRARFVRMTRNGQGFSRGTSKSPADMPGIPTSQPINASALRTSLNHSQQWSGHPAVQGQGFANRSRESSAAHNNNPLYGITNQAFDFEDNGASFNVMPPPTNPPSPSFTQTSLNGYTNGYGGQTHDGGFVDENGNLQDWLALPLDPILNSYGADVTQTGFGPGVGEYDMLELLLNGGQGQGQGGQ</sequence>
<comment type="caution">
    <text evidence="4">The sequence shown here is derived from an EMBL/GenBank/DDBJ whole genome shotgun (WGS) entry which is preliminary data.</text>
</comment>
<feature type="region of interest" description="Disordered" evidence="2">
    <location>
        <begin position="211"/>
        <end position="231"/>
    </location>
</feature>
<dbReference type="SUPFAM" id="SSF57701">
    <property type="entry name" value="Zn2/Cys6 DNA-binding domain"/>
    <property type="match status" value="1"/>
</dbReference>
<proteinExistence type="predicted"/>
<reference evidence="4 5" key="1">
    <citation type="submission" date="2017-06" db="EMBL/GenBank/DDBJ databases">
        <title>Draft genome sequence of a variant of Elsinoe murrayae.</title>
        <authorList>
            <person name="Cheng Q."/>
        </authorList>
    </citation>
    <scope>NUCLEOTIDE SEQUENCE [LARGE SCALE GENOMIC DNA]</scope>
    <source>
        <strain evidence="4 5">CQ-2017a</strain>
    </source>
</reference>
<dbReference type="EMBL" id="NKHZ01000036">
    <property type="protein sequence ID" value="PNS18924.1"/>
    <property type="molecule type" value="Genomic_DNA"/>
</dbReference>
<dbReference type="AlphaFoldDB" id="A0A2K1QV37"/>
<dbReference type="GO" id="GO:0008270">
    <property type="term" value="F:zinc ion binding"/>
    <property type="evidence" value="ECO:0007669"/>
    <property type="project" value="InterPro"/>
</dbReference>
<dbReference type="InterPro" id="IPR001138">
    <property type="entry name" value="Zn2Cys6_DnaBD"/>
</dbReference>
<feature type="domain" description="Zn(2)-C6 fungal-type" evidence="3">
    <location>
        <begin position="55"/>
        <end position="91"/>
    </location>
</feature>
<protein>
    <recommendedName>
        <fullName evidence="3">Zn(2)-C6 fungal-type domain-containing protein</fullName>
    </recommendedName>
</protein>